<dbReference type="GO" id="GO:0005524">
    <property type="term" value="F:ATP binding"/>
    <property type="evidence" value="ECO:0007669"/>
    <property type="project" value="UniProtKB-KW"/>
</dbReference>
<name>A0A916VIM9_9LACO</name>
<evidence type="ECO:0000313" key="6">
    <source>
        <dbReference type="EMBL" id="GFZ27478.1"/>
    </source>
</evidence>
<organism evidence="6 7">
    <name type="scientific">Lactobacillus corticis</name>
    <dbReference type="NCBI Taxonomy" id="2201249"/>
    <lineage>
        <taxon>Bacteria</taxon>
        <taxon>Bacillati</taxon>
        <taxon>Bacillota</taxon>
        <taxon>Bacilli</taxon>
        <taxon>Lactobacillales</taxon>
        <taxon>Lactobacillaceae</taxon>
        <taxon>Lactobacillus</taxon>
    </lineage>
</organism>
<keyword evidence="7" id="KW-1185">Reference proteome</keyword>
<dbReference type="Gene3D" id="1.10.4200.10">
    <property type="entry name" value="Triphosphoribosyl-dephospho-CoA protein"/>
    <property type="match status" value="2"/>
</dbReference>
<protein>
    <recommendedName>
        <fullName evidence="5">Probable 2-(5''-triphosphoribosyl)-3'-dephosphocoenzyme-A synthase</fullName>
        <shortName evidence="5">2-(5''-triphosphoribosyl)-3'-dephospho-CoA synthase</shortName>
        <ecNumber evidence="5">2.4.2.52</ecNumber>
    </recommendedName>
</protein>
<evidence type="ECO:0000256" key="1">
    <source>
        <dbReference type="ARBA" id="ARBA00001210"/>
    </source>
</evidence>
<dbReference type="NCBIfam" id="NF002315">
    <property type="entry name" value="PRK01237.1"/>
    <property type="match status" value="1"/>
</dbReference>
<dbReference type="Proteomes" id="UP000677218">
    <property type="component" value="Unassembled WGS sequence"/>
</dbReference>
<dbReference type="HAMAP" id="MF_00397">
    <property type="entry name" value="CitG"/>
    <property type="match status" value="1"/>
</dbReference>
<keyword evidence="3 5" id="KW-0547">Nucleotide-binding</keyword>
<gene>
    <name evidence="5 6" type="primary">citG</name>
    <name evidence="6" type="ORF">LCB40_13580</name>
</gene>
<keyword evidence="2 5" id="KW-0808">Transferase</keyword>
<comment type="caution">
    <text evidence="6">The sequence shown here is derived from an EMBL/GenBank/DDBJ whole genome shotgun (WGS) entry which is preliminary data.</text>
</comment>
<evidence type="ECO:0000313" key="7">
    <source>
        <dbReference type="Proteomes" id="UP000677218"/>
    </source>
</evidence>
<evidence type="ECO:0000256" key="2">
    <source>
        <dbReference type="ARBA" id="ARBA00022679"/>
    </source>
</evidence>
<dbReference type="AlphaFoldDB" id="A0A916VIM9"/>
<dbReference type="GO" id="GO:0046917">
    <property type="term" value="F:triphosphoribosyl-dephospho-CoA synthase activity"/>
    <property type="evidence" value="ECO:0007669"/>
    <property type="project" value="UniProtKB-UniRule"/>
</dbReference>
<keyword evidence="4 5" id="KW-0067">ATP-binding</keyword>
<dbReference type="GO" id="GO:0051191">
    <property type="term" value="P:prosthetic group biosynthetic process"/>
    <property type="evidence" value="ECO:0007669"/>
    <property type="project" value="TreeGrafter"/>
</dbReference>
<accession>A0A916VIM9</accession>
<sequence length="275" mass="29635">MAASTITQNAVKALLYEVTTCPKPGLVDPVDPGSHKDMDVFTFIDSSLSLEPYFTFCEQAGSAFNGSDLRELFEKLRPRGIQAEKEMLAATHGINTHKGAIFSLGIFVGAEAYVQKHPDQDVFAVIRQMCRGLVKHDLGKASAAPTAGEKQYRKYGLGGARAMAEAGYPIIEDVALPFLAKSTGTTNQRLLDTLMKIATQAADSTLIKRAGSVTVVKWAQEQAQHFLDLGGAKSQAGMAFLAELNVTFKEKNYSLGGCADLLISTIFLALERGIL</sequence>
<dbReference type="PANTHER" id="PTHR30201:SF2">
    <property type="entry name" value="2-(5''-TRIPHOSPHORIBOSYL)-3'-DEPHOSPHOCOENZYME-A SYNTHASE"/>
    <property type="match status" value="1"/>
</dbReference>
<dbReference type="InterPro" id="IPR002736">
    <property type="entry name" value="CitG"/>
</dbReference>
<comment type="catalytic activity">
    <reaction evidence="1 5">
        <text>3'-dephospho-CoA + ATP = 2'-(5''-triphospho-alpha-D-ribosyl)-3'-dephospho-CoA + adenine</text>
        <dbReference type="Rhea" id="RHEA:15117"/>
        <dbReference type="ChEBI" id="CHEBI:16708"/>
        <dbReference type="ChEBI" id="CHEBI:30616"/>
        <dbReference type="ChEBI" id="CHEBI:57328"/>
        <dbReference type="ChEBI" id="CHEBI:61378"/>
        <dbReference type="EC" id="2.4.2.52"/>
    </reaction>
</comment>
<dbReference type="PANTHER" id="PTHR30201">
    <property type="entry name" value="TRIPHOSPHORIBOSYL-DEPHOSPHO-COA SYNTHASE"/>
    <property type="match status" value="1"/>
</dbReference>
<evidence type="ECO:0000256" key="3">
    <source>
        <dbReference type="ARBA" id="ARBA00022741"/>
    </source>
</evidence>
<dbReference type="InterPro" id="IPR017551">
    <property type="entry name" value="TriPribosyl-deP-CoA_syn_CitG"/>
</dbReference>
<reference evidence="6" key="1">
    <citation type="submission" date="2020-08" db="EMBL/GenBank/DDBJ databases">
        <title>Taxonomic study for Lactobacillus species isolated from hardwood bark.</title>
        <authorList>
            <person name="Tohno M."/>
            <person name="Tanizawa Y."/>
        </authorList>
    </citation>
    <scope>NUCLEOTIDE SEQUENCE</scope>
    <source>
        <strain evidence="6">B40</strain>
    </source>
</reference>
<dbReference type="RefSeq" id="WP_212781166.1">
    <property type="nucleotide sequence ID" value="NZ_BMAY01000011.1"/>
</dbReference>
<evidence type="ECO:0000256" key="4">
    <source>
        <dbReference type="ARBA" id="ARBA00022840"/>
    </source>
</evidence>
<dbReference type="NCBIfam" id="TIGR03125">
    <property type="entry name" value="citrate_citG"/>
    <property type="match status" value="1"/>
</dbReference>
<proteinExistence type="inferred from homology"/>
<dbReference type="Pfam" id="PF01874">
    <property type="entry name" value="CitG"/>
    <property type="match status" value="1"/>
</dbReference>
<comment type="similarity">
    <text evidence="5">Belongs to the CitG/MdcB family.</text>
</comment>
<dbReference type="EMBL" id="BMAY01000011">
    <property type="protein sequence ID" value="GFZ27478.1"/>
    <property type="molecule type" value="Genomic_DNA"/>
</dbReference>
<dbReference type="EC" id="2.4.2.52" evidence="5"/>
<evidence type="ECO:0000256" key="5">
    <source>
        <dbReference type="HAMAP-Rule" id="MF_00397"/>
    </source>
</evidence>